<dbReference type="InterPro" id="IPR050212">
    <property type="entry name" value="Ntdp-like"/>
</dbReference>
<keyword evidence="4" id="KW-1185">Reference proteome</keyword>
<dbReference type="RefSeq" id="WP_179614175.1">
    <property type="nucleotide sequence ID" value="NZ_CP059163.1"/>
</dbReference>
<keyword evidence="1" id="KW-0378">Hydrolase</keyword>
<dbReference type="Proteomes" id="UP000516957">
    <property type="component" value="Unassembled WGS sequence"/>
</dbReference>
<dbReference type="InterPro" id="IPR007295">
    <property type="entry name" value="DUF402"/>
</dbReference>
<dbReference type="PANTHER" id="PTHR39159">
    <property type="match status" value="1"/>
</dbReference>
<evidence type="ECO:0000313" key="4">
    <source>
        <dbReference type="Proteomes" id="UP000516957"/>
    </source>
</evidence>
<name>A0A7Y9JQ40_9ACTN</name>
<dbReference type="AlphaFoldDB" id="A0A7Y9JQ40"/>
<comment type="caution">
    <text evidence="3">The sequence shown here is derived from an EMBL/GenBank/DDBJ whole genome shotgun (WGS) entry which is preliminary data.</text>
</comment>
<accession>A0A7Y9JQ40</accession>
<sequence length="181" mass="20173">MSLPDPRPVRVEMSKWGDRPHWSFDGLLLGEDEWGDWIGVPAGVLHERPGARFHSEVDTVTLAPREGWYAATFHAPGIWASVYVDLATPPVWDGDVLRAVDLDLDVVRTADGRVYVDDEDEFEEHRVAFGYPDDVQAAAREWCASVHRQVRTGATPYDGHAERWLRRLAATAGAAQGAEGR</sequence>
<dbReference type="InterPro" id="IPR035930">
    <property type="entry name" value="FomD-like_sf"/>
</dbReference>
<organism evidence="3 4">
    <name type="scientific">Nocardioides marinisabuli</name>
    <dbReference type="NCBI Taxonomy" id="419476"/>
    <lineage>
        <taxon>Bacteria</taxon>
        <taxon>Bacillati</taxon>
        <taxon>Actinomycetota</taxon>
        <taxon>Actinomycetes</taxon>
        <taxon>Propionibacteriales</taxon>
        <taxon>Nocardioidaceae</taxon>
        <taxon>Nocardioides</taxon>
    </lineage>
</organism>
<protein>
    <recommendedName>
        <fullName evidence="2">DUF402 domain-containing protein</fullName>
    </recommendedName>
</protein>
<dbReference type="Pfam" id="PF04167">
    <property type="entry name" value="DUF402"/>
    <property type="match status" value="1"/>
</dbReference>
<dbReference type="PANTHER" id="PTHR39159:SF1">
    <property type="entry name" value="UPF0374 PROTEIN YGAC"/>
    <property type="match status" value="1"/>
</dbReference>
<proteinExistence type="predicted"/>
<reference evidence="3 4" key="1">
    <citation type="submission" date="2020-07" db="EMBL/GenBank/DDBJ databases">
        <title>Sequencing the genomes of 1000 actinobacteria strains.</title>
        <authorList>
            <person name="Klenk H.-P."/>
        </authorList>
    </citation>
    <scope>NUCLEOTIDE SEQUENCE [LARGE SCALE GENOMIC DNA]</scope>
    <source>
        <strain evidence="3 4">DSM 18965</strain>
    </source>
</reference>
<feature type="domain" description="DUF402" evidence="2">
    <location>
        <begin position="34"/>
        <end position="152"/>
    </location>
</feature>
<evidence type="ECO:0000259" key="2">
    <source>
        <dbReference type="Pfam" id="PF04167"/>
    </source>
</evidence>
<dbReference type="EMBL" id="JACCBE010000001">
    <property type="protein sequence ID" value="NYD56243.1"/>
    <property type="molecule type" value="Genomic_DNA"/>
</dbReference>
<evidence type="ECO:0000256" key="1">
    <source>
        <dbReference type="ARBA" id="ARBA00022801"/>
    </source>
</evidence>
<gene>
    <name evidence="3" type="ORF">BKA08_000481</name>
</gene>
<evidence type="ECO:0000313" key="3">
    <source>
        <dbReference type="EMBL" id="NYD56243.1"/>
    </source>
</evidence>
<dbReference type="Gene3D" id="2.40.380.10">
    <property type="entry name" value="FomD-like"/>
    <property type="match status" value="1"/>
</dbReference>
<dbReference type="SUPFAM" id="SSF159234">
    <property type="entry name" value="FomD-like"/>
    <property type="match status" value="1"/>
</dbReference>
<dbReference type="GO" id="GO:0016787">
    <property type="term" value="F:hydrolase activity"/>
    <property type="evidence" value="ECO:0007669"/>
    <property type="project" value="UniProtKB-KW"/>
</dbReference>